<dbReference type="PROSITE" id="PS00678">
    <property type="entry name" value="WD_REPEATS_1"/>
    <property type="match status" value="1"/>
</dbReference>
<dbReference type="RefSeq" id="XP_020093566.1">
    <property type="nucleotide sequence ID" value="XM_020237977.1"/>
</dbReference>
<dbReference type="Pfam" id="PF00400">
    <property type="entry name" value="WD40"/>
    <property type="match status" value="5"/>
</dbReference>
<feature type="compositionally biased region" description="Pro residues" evidence="4">
    <location>
        <begin position="12"/>
        <end position="31"/>
    </location>
</feature>
<dbReference type="InterPro" id="IPR001680">
    <property type="entry name" value="WD40_rpt"/>
</dbReference>
<dbReference type="PROSITE" id="PS50294">
    <property type="entry name" value="WD_REPEATS_REGION"/>
    <property type="match status" value="1"/>
</dbReference>
<dbReference type="InterPro" id="IPR015943">
    <property type="entry name" value="WD40/YVTN_repeat-like_dom_sf"/>
</dbReference>
<feature type="compositionally biased region" description="Polar residues" evidence="4">
    <location>
        <begin position="292"/>
        <end position="303"/>
    </location>
</feature>
<gene>
    <name evidence="6" type="primary">LOC109713784</name>
</gene>
<sequence>MSEASSLQTLPPDAPTFPTPLHNPNPNPNPNPNANHPSSSSPSSQQWMALARAWLSSLPPNHTPTASEVDSWIDSHLSSLPDDLRSIPRPHLHQRLLSSIPTRQAEEGREQVEFPYRFQRTDLWKPVYGWLESLDKDVLVNGKEISEWLSSNPNVMERLFEKHSRYHLMHYIQRLHLKLLKKKGKLPKGLQLSAARASLKVANSGTTSREVPTSSKFSVGAVRDNKVLSKKKEAFLRYKLLTDLQNQLSSVVSKHKPAIDTSEARPSCTVVQKPETNISSRLSDTGKKDGSTRNSPRGASCSQDVVRIHVSEQSKPKQFPETKFGQKRKRNPIIVTPAWSYSETSCGASRIDQPSSSQREEGRKINIWKGDTSPFSQRISRKNILICLDGREKGASWPMACSRGCYAGRNRERWVPFFEGWRSLGSQFEGSAVTLERRSYSSWIPTWCAYMSSAAVAHRNGRQGVQKVLNVRFHPEGLPQLVCCSNQTPNELLLYNLRSGRAIQLNGHNCQIQSIDFAVRGASVVSCGSNLLKVWDCITGSCLYTLGGDDQASVGHTQKINAMIVNKWQSCLVVTSGAKGDGKLLLWNALRGELATDLNSCLRIQDLVYPSINVMEFCSENLLACGSDCEYGGAAVVQLWDIESPESCLTFPANDSYITSLKINPAGNTLITGAGDGTIGLFDMRTCGAINHLSVGPGYEVTSVSFSSCGTYFAASSTSNNTLVWDTRLLPMNHRQMSTDVSRETNDMRFFRPLHCLSHGRQMPTAEQTGQLPGHVNEGDQGVNDARWLRNEPVLVSVSGDGSMAMWDVTLGQPLVRRITSHTRCINAVAVAPNDEYICTGGDDQKVVLYHNKSRRARPNWRLSHPLTGKD</sequence>
<feature type="repeat" description="WD" evidence="3">
    <location>
        <begin position="651"/>
        <end position="686"/>
    </location>
</feature>
<evidence type="ECO:0000256" key="1">
    <source>
        <dbReference type="ARBA" id="ARBA00022574"/>
    </source>
</evidence>
<feature type="repeat" description="WD" evidence="3">
    <location>
        <begin position="819"/>
        <end position="860"/>
    </location>
</feature>
<reference evidence="5" key="1">
    <citation type="journal article" date="2015" name="Nat. Genet.">
        <title>The pineapple genome and the evolution of CAM photosynthesis.</title>
        <authorList>
            <person name="Ming R."/>
            <person name="VanBuren R."/>
            <person name="Wai C.M."/>
            <person name="Tang H."/>
            <person name="Schatz M.C."/>
            <person name="Bowers J.E."/>
            <person name="Lyons E."/>
            <person name="Wang M.L."/>
            <person name="Chen J."/>
            <person name="Biggers E."/>
            <person name="Zhang J."/>
            <person name="Huang L."/>
            <person name="Zhang L."/>
            <person name="Miao W."/>
            <person name="Zhang J."/>
            <person name="Ye Z."/>
            <person name="Miao C."/>
            <person name="Lin Z."/>
            <person name="Wang H."/>
            <person name="Zhou H."/>
            <person name="Yim W.C."/>
            <person name="Priest H.D."/>
            <person name="Zheng C."/>
            <person name="Woodhouse M."/>
            <person name="Edger P.P."/>
            <person name="Guyot R."/>
            <person name="Guo H.B."/>
            <person name="Guo H."/>
            <person name="Zheng G."/>
            <person name="Singh R."/>
            <person name="Sharma A."/>
            <person name="Min X."/>
            <person name="Zheng Y."/>
            <person name="Lee H."/>
            <person name="Gurtowski J."/>
            <person name="Sedlazeck F.J."/>
            <person name="Harkess A."/>
            <person name="McKain M.R."/>
            <person name="Liao Z."/>
            <person name="Fang J."/>
            <person name="Liu J."/>
            <person name="Zhang X."/>
            <person name="Zhang Q."/>
            <person name="Hu W."/>
            <person name="Qin Y."/>
            <person name="Wang K."/>
            <person name="Chen L.Y."/>
            <person name="Shirley N."/>
            <person name="Lin Y.R."/>
            <person name="Liu L.Y."/>
            <person name="Hernandez A.G."/>
            <person name="Wright C.L."/>
            <person name="Bulone V."/>
            <person name="Tuskan G.A."/>
            <person name="Heath K."/>
            <person name="Zee F."/>
            <person name="Moore P.H."/>
            <person name="Sunkar R."/>
            <person name="Leebens-Mack J.H."/>
            <person name="Mockler T."/>
            <person name="Bennetzen J.L."/>
            <person name="Freeling M."/>
            <person name="Sankoff D."/>
            <person name="Paterson A.H."/>
            <person name="Zhu X."/>
            <person name="Yang X."/>
            <person name="Smith J.A."/>
            <person name="Cushman J.C."/>
            <person name="Paull R.E."/>
            <person name="Yu Q."/>
        </authorList>
    </citation>
    <scope>NUCLEOTIDE SEQUENCE [LARGE SCALE GENOMIC DNA]</scope>
    <source>
        <strain evidence="5">cv. F153</strain>
    </source>
</reference>
<name>A0A6P5FBI1_ANACO</name>
<dbReference type="OrthoDB" id="1886825at2759"/>
<dbReference type="SMART" id="SM00320">
    <property type="entry name" value="WD40"/>
    <property type="match status" value="8"/>
</dbReference>
<evidence type="ECO:0000256" key="2">
    <source>
        <dbReference type="ARBA" id="ARBA00022737"/>
    </source>
</evidence>
<dbReference type="AlphaFoldDB" id="A0A6P5FBI1"/>
<accession>A0A6P5FBI1</accession>
<dbReference type="PANTHER" id="PTHR14604:SF7">
    <property type="match status" value="1"/>
</dbReference>
<dbReference type="Gene3D" id="2.130.10.10">
    <property type="entry name" value="YVTN repeat-like/Quinoprotein amine dehydrogenase"/>
    <property type="match status" value="1"/>
</dbReference>
<organism evidence="5 6">
    <name type="scientific">Ananas comosus</name>
    <name type="common">Pineapple</name>
    <name type="synonym">Ananas ananas</name>
    <dbReference type="NCBI Taxonomy" id="4615"/>
    <lineage>
        <taxon>Eukaryota</taxon>
        <taxon>Viridiplantae</taxon>
        <taxon>Streptophyta</taxon>
        <taxon>Embryophyta</taxon>
        <taxon>Tracheophyta</taxon>
        <taxon>Spermatophyta</taxon>
        <taxon>Magnoliopsida</taxon>
        <taxon>Liliopsida</taxon>
        <taxon>Poales</taxon>
        <taxon>Bromeliaceae</taxon>
        <taxon>Bromelioideae</taxon>
        <taxon>Ananas</taxon>
    </lineage>
</organism>
<dbReference type="InterPro" id="IPR050995">
    <property type="entry name" value="WD-F-box_domain-protein"/>
</dbReference>
<dbReference type="PROSITE" id="PS50082">
    <property type="entry name" value="WD_REPEATS_2"/>
    <property type="match status" value="3"/>
</dbReference>
<dbReference type="InterPro" id="IPR036322">
    <property type="entry name" value="WD40_repeat_dom_sf"/>
</dbReference>
<dbReference type="SUPFAM" id="SSF50978">
    <property type="entry name" value="WD40 repeat-like"/>
    <property type="match status" value="1"/>
</dbReference>
<feature type="repeat" description="WD" evidence="3">
    <location>
        <begin position="776"/>
        <end position="817"/>
    </location>
</feature>
<dbReference type="InterPro" id="IPR019775">
    <property type="entry name" value="WD40_repeat_CS"/>
</dbReference>
<feature type="region of interest" description="Disordered" evidence="4">
    <location>
        <begin position="1"/>
        <end position="45"/>
    </location>
</feature>
<evidence type="ECO:0000256" key="4">
    <source>
        <dbReference type="SAM" id="MobiDB-lite"/>
    </source>
</evidence>
<evidence type="ECO:0000313" key="6">
    <source>
        <dbReference type="RefSeq" id="XP_020093566.1"/>
    </source>
</evidence>
<keyword evidence="2" id="KW-0677">Repeat</keyword>
<keyword evidence="5" id="KW-1185">Reference proteome</keyword>
<feature type="compositionally biased region" description="Low complexity" evidence="4">
    <location>
        <begin position="32"/>
        <end position="44"/>
    </location>
</feature>
<dbReference type="GeneID" id="109713784"/>
<evidence type="ECO:0000313" key="5">
    <source>
        <dbReference type="Proteomes" id="UP000515123"/>
    </source>
</evidence>
<dbReference type="Proteomes" id="UP000515123">
    <property type="component" value="Linkage group 1"/>
</dbReference>
<keyword evidence="1 3" id="KW-0853">WD repeat</keyword>
<protein>
    <submittedName>
        <fullName evidence="6">Uncharacterized protein LOC109713784</fullName>
    </submittedName>
</protein>
<feature type="region of interest" description="Disordered" evidence="4">
    <location>
        <begin position="259"/>
        <end position="303"/>
    </location>
</feature>
<reference evidence="6" key="2">
    <citation type="submission" date="2025-08" db="UniProtKB">
        <authorList>
            <consortium name="RefSeq"/>
        </authorList>
    </citation>
    <scope>IDENTIFICATION</scope>
    <source>
        <tissue evidence="6">Leaf</tissue>
    </source>
</reference>
<proteinExistence type="predicted"/>
<dbReference type="PANTHER" id="PTHR14604">
    <property type="entry name" value="WD40 REPEAT PF20"/>
    <property type="match status" value="1"/>
</dbReference>
<evidence type="ECO:0000256" key="3">
    <source>
        <dbReference type="PROSITE-ProRule" id="PRU00221"/>
    </source>
</evidence>
<feature type="compositionally biased region" description="Polar residues" evidence="4">
    <location>
        <begin position="274"/>
        <end position="283"/>
    </location>
</feature>